<dbReference type="SUPFAM" id="SSF55781">
    <property type="entry name" value="GAF domain-like"/>
    <property type="match status" value="2"/>
</dbReference>
<evidence type="ECO:0000313" key="3">
    <source>
        <dbReference type="EMBL" id="SPQ93219.1"/>
    </source>
</evidence>
<dbReference type="Gene3D" id="3.30.450.40">
    <property type="match status" value="2"/>
</dbReference>
<proteinExistence type="predicted"/>
<reference evidence="3 4" key="1">
    <citation type="submission" date="2018-03" db="EMBL/GenBank/DDBJ databases">
        <authorList>
            <person name="Fogelqvist J."/>
        </authorList>
    </citation>
    <scope>NUCLEOTIDE SEQUENCE [LARGE SCALE GENOMIC DNA]</scope>
</reference>
<organism evidence="3 4">
    <name type="scientific">Plasmodiophora brassicae</name>
    <name type="common">Clubroot disease agent</name>
    <dbReference type="NCBI Taxonomy" id="37360"/>
    <lineage>
        <taxon>Eukaryota</taxon>
        <taxon>Sar</taxon>
        <taxon>Rhizaria</taxon>
        <taxon>Endomyxa</taxon>
        <taxon>Phytomyxea</taxon>
        <taxon>Plasmodiophorida</taxon>
        <taxon>Plasmodiophoridae</taxon>
        <taxon>Plasmodiophora</taxon>
    </lineage>
</organism>
<dbReference type="SMART" id="SM00065">
    <property type="entry name" value="GAF"/>
    <property type="match status" value="2"/>
</dbReference>
<dbReference type="EMBL" id="OVEO01000001">
    <property type="protein sequence ID" value="SPQ93219.1"/>
    <property type="molecule type" value="Genomic_DNA"/>
</dbReference>
<protein>
    <recommendedName>
        <fullName evidence="2">GAF domain-containing protein</fullName>
    </recommendedName>
</protein>
<dbReference type="InterPro" id="IPR011993">
    <property type="entry name" value="PH-like_dom_sf"/>
</dbReference>
<accession>A0A3P3XZC8</accession>
<dbReference type="Gene3D" id="2.30.29.30">
    <property type="entry name" value="Pleckstrin-homology domain (PH domain)/Phosphotyrosine-binding domain (PTB)"/>
    <property type="match status" value="1"/>
</dbReference>
<dbReference type="AlphaFoldDB" id="A0A3P3XZC8"/>
<name>A0A3P3XZC8_PLABS</name>
<gene>
    <name evidence="3" type="ORF">PLBR_LOCUS434</name>
</gene>
<feature type="domain" description="GAF" evidence="2">
    <location>
        <begin position="468"/>
        <end position="609"/>
    </location>
</feature>
<dbReference type="InterPro" id="IPR003018">
    <property type="entry name" value="GAF"/>
</dbReference>
<dbReference type="Proteomes" id="UP000290189">
    <property type="component" value="Unassembled WGS sequence"/>
</dbReference>
<feature type="compositionally biased region" description="Low complexity" evidence="1">
    <location>
        <begin position="430"/>
        <end position="440"/>
    </location>
</feature>
<feature type="compositionally biased region" description="Basic and acidic residues" evidence="1">
    <location>
        <begin position="627"/>
        <end position="638"/>
    </location>
</feature>
<dbReference type="InterPro" id="IPR029016">
    <property type="entry name" value="GAF-like_dom_sf"/>
</dbReference>
<feature type="region of interest" description="Disordered" evidence="1">
    <location>
        <begin position="401"/>
        <end position="461"/>
    </location>
</feature>
<evidence type="ECO:0000259" key="2">
    <source>
        <dbReference type="SMART" id="SM00065"/>
    </source>
</evidence>
<feature type="region of interest" description="Disordered" evidence="1">
    <location>
        <begin position="627"/>
        <end position="648"/>
    </location>
</feature>
<geneLocation type="mitochondrion" evidence="3"/>
<evidence type="ECO:0000313" key="4">
    <source>
        <dbReference type="Proteomes" id="UP000290189"/>
    </source>
</evidence>
<dbReference type="SUPFAM" id="SSF50729">
    <property type="entry name" value="PH domain-like"/>
    <property type="match status" value="1"/>
</dbReference>
<feature type="domain" description="GAF" evidence="2">
    <location>
        <begin position="241"/>
        <end position="389"/>
    </location>
</feature>
<sequence>METTTAAAAAAMSAPDLHPVRVPRRKRRNNSDVILNRGYRAIVVAGMEFSKFKYGRAKRRVLWVDPMLANLYWGAPDDVRLPSGRYNVAKAKGSIPLNDIASIVVDRKMHSSKCPLFARTFHEHPDTCVSIVTGDRTLDLQADTAAACQQWATSLANITFGDRSQFAVGEEDDDFDDDEDDAKVLFESDDKAPDGASAVEAYAKVYHTRRLTRDMMSEIERRGSLAAHCRSHSYITKVLMDQDARFRKLAEFVQRVREEFGADRGALYLVSHADQTVKSVVIEGQQGDVRSYEFNQDLVGVVAVSGDILIVPDAYADPRFSQEYDVEASYKTTSVLIAPVRDRARRIVAVLEFRNRQDHQYTKDYFTVEHAAKLQRHTLEMRDILAVLQDHDFQKTMQKVQDPMRLFSDRSPSAHHATTRMPKFDQTAGSDTSDTSSTSSQTPVASRSPSPVGKRVHRSNSSATTELLQDAIFREVYDALQTARARLHADRASLFAVQNGDELHSVILEGFQHQKVVTKVGEGLPGACARQGAPIVVDDAYEDARFDKEADKAVAYKTTSVLCVPVADETGVVIGVCQFTNKQDMPFKKAFFKMTDAACVVETIDRIARALPSATVMKGTPMAMTRIDENDQDERTEHAAGQQSDGAH</sequence>
<dbReference type="Pfam" id="PF01590">
    <property type="entry name" value="GAF"/>
    <property type="match status" value="2"/>
</dbReference>
<evidence type="ECO:0000256" key="1">
    <source>
        <dbReference type="SAM" id="MobiDB-lite"/>
    </source>
</evidence>
<keyword evidence="3" id="KW-0496">Mitochondrion</keyword>